<dbReference type="CDD" id="cd18791">
    <property type="entry name" value="SF2_C_RHA"/>
    <property type="match status" value="1"/>
</dbReference>
<dbReference type="EMBL" id="LVKB01000184">
    <property type="protein sequence ID" value="ORD95782.1"/>
    <property type="molecule type" value="Genomic_DNA"/>
</dbReference>
<name>A0A1X0Q7R8_9MICR</name>
<dbReference type="Pfam" id="PF00270">
    <property type="entry name" value="DEAD"/>
    <property type="match status" value="1"/>
</dbReference>
<evidence type="ECO:0000256" key="1">
    <source>
        <dbReference type="ARBA" id="ARBA00022741"/>
    </source>
</evidence>
<dbReference type="OrthoDB" id="10253254at2759"/>
<dbReference type="PROSITE" id="PS51192">
    <property type="entry name" value="HELICASE_ATP_BIND_1"/>
    <property type="match status" value="1"/>
</dbReference>
<dbReference type="SMART" id="SM00490">
    <property type="entry name" value="HELICc"/>
    <property type="match status" value="1"/>
</dbReference>
<keyword evidence="4" id="KW-0067">ATP-binding</keyword>
<dbReference type="PANTHER" id="PTHR18934">
    <property type="entry name" value="ATP-DEPENDENT RNA HELICASE"/>
    <property type="match status" value="1"/>
</dbReference>
<dbReference type="CDD" id="cd17917">
    <property type="entry name" value="DEXHc_RHA-like"/>
    <property type="match status" value="1"/>
</dbReference>
<dbReference type="GO" id="GO:0016787">
    <property type="term" value="F:hydrolase activity"/>
    <property type="evidence" value="ECO:0007669"/>
    <property type="project" value="UniProtKB-KW"/>
</dbReference>
<dbReference type="GO" id="GO:0005524">
    <property type="term" value="F:ATP binding"/>
    <property type="evidence" value="ECO:0007669"/>
    <property type="project" value="UniProtKB-KW"/>
</dbReference>
<sequence>MYEYKLKIQKYKDVIVKLVKNNNVVVIRAPTGCGKSTYVPLLFKDKKVAVIEPRRIAVMSLYNTLVKSNELNVGYKMRFNIKVPSNSEYFTNIYTDGAFLANLDLNYDVIIIDEIHERSVRTDVLLSILKNKIKEKKFKLILMSATVDVDKITNFFNAHLLDIKMKTFPIEINYLDVPTPDYINQSYLTIKNIIKNYPLDEDRNDILVFLPGSDDIEELYRLVSKIPSILSYKIYSVLSDEEQSKIFESTQIRKVILSTNICETSLTIPSVKYVIDTGLYKVKIFNGISYLGIKSISDESALQRIGRCNRLGPGVVYKVYTKSQKLEQNIPEMVRSDLSTMILLVLSHKIDLMNLDFIDLPRRSQIQSALDILELFKCIKINNNDLTLTSYGIRLSYHPFDVHLANFYEKCIENKITKYGSILLSMISLENFNFLNSDSKELDIRYLVRIFEEYKNSSNKRKYVIDNNLPSKGMSMALQIYKSLRKNCSVSDENAIEILEKVFSDSFKHNLCVKSNDGSYIHQNTKQKVFIHPSSGYFKRNIRKVVIVNLFYSTKLYMRIVGNYII</sequence>
<dbReference type="InterPro" id="IPR001650">
    <property type="entry name" value="Helicase_C-like"/>
</dbReference>
<keyword evidence="8" id="KW-1185">Reference proteome</keyword>
<keyword evidence="1" id="KW-0547">Nucleotide-binding</keyword>
<evidence type="ECO:0000259" key="6">
    <source>
        <dbReference type="PROSITE" id="PS51194"/>
    </source>
</evidence>
<dbReference type="InterPro" id="IPR011545">
    <property type="entry name" value="DEAD/DEAH_box_helicase_dom"/>
</dbReference>
<evidence type="ECO:0000313" key="7">
    <source>
        <dbReference type="EMBL" id="ORD95782.1"/>
    </source>
</evidence>
<dbReference type="VEuPathDB" id="MicrosporidiaDB:HERIO_2222"/>
<accession>A0A1X0Q7R8</accession>
<dbReference type="VEuPathDB" id="MicrosporidiaDB:A0H76_900"/>
<dbReference type="GO" id="GO:0004386">
    <property type="term" value="F:helicase activity"/>
    <property type="evidence" value="ECO:0007669"/>
    <property type="project" value="UniProtKB-KW"/>
</dbReference>
<dbReference type="PANTHER" id="PTHR18934:SF91">
    <property type="entry name" value="PRE-MRNA-SPLICING FACTOR ATP-DEPENDENT RNA HELICASE PRP16"/>
    <property type="match status" value="1"/>
</dbReference>
<comment type="caution">
    <text evidence="7">The sequence shown here is derived from an EMBL/GenBank/DDBJ whole genome shotgun (WGS) entry which is preliminary data.</text>
</comment>
<keyword evidence="2" id="KW-0378">Hydrolase</keyword>
<evidence type="ECO:0000256" key="2">
    <source>
        <dbReference type="ARBA" id="ARBA00022801"/>
    </source>
</evidence>
<dbReference type="InterPro" id="IPR014001">
    <property type="entry name" value="Helicase_ATP-bd"/>
</dbReference>
<dbReference type="Gene3D" id="3.40.50.300">
    <property type="entry name" value="P-loop containing nucleotide triphosphate hydrolases"/>
    <property type="match status" value="2"/>
</dbReference>
<keyword evidence="3" id="KW-0347">Helicase</keyword>
<dbReference type="Pfam" id="PF00271">
    <property type="entry name" value="Helicase_C"/>
    <property type="match status" value="1"/>
</dbReference>
<protein>
    <submittedName>
        <fullName evidence="7">DHX33</fullName>
    </submittedName>
</protein>
<evidence type="ECO:0000313" key="8">
    <source>
        <dbReference type="Proteomes" id="UP000192356"/>
    </source>
</evidence>
<feature type="domain" description="Helicase C-terminal" evidence="6">
    <location>
        <begin position="182"/>
        <end position="349"/>
    </location>
</feature>
<dbReference type="Proteomes" id="UP000192356">
    <property type="component" value="Unassembled WGS sequence"/>
</dbReference>
<evidence type="ECO:0000259" key="5">
    <source>
        <dbReference type="PROSITE" id="PS51192"/>
    </source>
</evidence>
<dbReference type="GO" id="GO:0003723">
    <property type="term" value="F:RNA binding"/>
    <property type="evidence" value="ECO:0007669"/>
    <property type="project" value="TreeGrafter"/>
</dbReference>
<dbReference type="AlphaFoldDB" id="A0A1X0Q7R8"/>
<dbReference type="PROSITE" id="PS51194">
    <property type="entry name" value="HELICASE_CTER"/>
    <property type="match status" value="1"/>
</dbReference>
<reference evidence="7 8" key="1">
    <citation type="journal article" date="2017" name="Environ. Microbiol.">
        <title>Decay of the glycolytic pathway and adaptation to intranuclear parasitism within Enterocytozoonidae microsporidia.</title>
        <authorList>
            <person name="Wiredu Boakye D."/>
            <person name="Jaroenlak P."/>
            <person name="Prachumwat A."/>
            <person name="Williams T.A."/>
            <person name="Bateman K.S."/>
            <person name="Itsathitphaisarn O."/>
            <person name="Sritunyalucksana K."/>
            <person name="Paszkiewicz K.H."/>
            <person name="Moore K.A."/>
            <person name="Stentiford G.D."/>
            <person name="Williams B.A."/>
        </authorList>
    </citation>
    <scope>NUCLEOTIDE SEQUENCE [LARGE SCALE GENOMIC DNA]</scope>
    <source>
        <strain evidence="7 8">GB1</strain>
    </source>
</reference>
<evidence type="ECO:0000256" key="4">
    <source>
        <dbReference type="ARBA" id="ARBA00022840"/>
    </source>
</evidence>
<gene>
    <name evidence="7" type="primary">DHX33</name>
    <name evidence="7" type="ORF">HERIO_2222</name>
</gene>
<organism evidence="7 8">
    <name type="scientific">Hepatospora eriocheir</name>
    <dbReference type="NCBI Taxonomy" id="1081669"/>
    <lineage>
        <taxon>Eukaryota</taxon>
        <taxon>Fungi</taxon>
        <taxon>Fungi incertae sedis</taxon>
        <taxon>Microsporidia</taxon>
        <taxon>Hepatosporidae</taxon>
        <taxon>Hepatospora</taxon>
    </lineage>
</organism>
<dbReference type="SUPFAM" id="SSF52540">
    <property type="entry name" value="P-loop containing nucleoside triphosphate hydrolases"/>
    <property type="match status" value="1"/>
</dbReference>
<evidence type="ECO:0000256" key="3">
    <source>
        <dbReference type="ARBA" id="ARBA00022806"/>
    </source>
</evidence>
<dbReference type="InterPro" id="IPR027417">
    <property type="entry name" value="P-loop_NTPase"/>
</dbReference>
<dbReference type="SMART" id="SM00487">
    <property type="entry name" value="DEXDc"/>
    <property type="match status" value="1"/>
</dbReference>
<feature type="domain" description="Helicase ATP-binding" evidence="5">
    <location>
        <begin position="16"/>
        <end position="165"/>
    </location>
</feature>
<proteinExistence type="predicted"/>